<gene>
    <name evidence="1" type="ORF">BGZ70_002671</name>
</gene>
<dbReference type="SUPFAM" id="SSF52047">
    <property type="entry name" value="RNI-like"/>
    <property type="match status" value="1"/>
</dbReference>
<sequence>MEKILAPEMVHLIIKTLNASPKQGIPIESEWHRATPFDPFGQPSKEDLLERPRDLVVTLTVKDVLEYNQAMVTTTKILTVTDQFDTLLGVDPQVFAPPQPFASLVMVEHLGLDSIQPKKINWLLKPVASFTGLRSLIVTNTFLDREGALSLWKVFPQLEVLSLMDVHFLDMTAVRENMKDMICPHLLRLYLHYNNGGFPIEDQYQLFLACPSLKALHWVFPKGTEEHAFKREVVKFRQGHQRTTFREVQELHIVGDMDDYGIALAMNNMPGIRSLSISVDNQIGVLSLGAISTLATNLTRCEIHSPFTTSVTIELVLSSCPLLHTMVARTMTAYEATRDKQRTWICASSLKVLCLSFVFESHEAHLQDEVLEKLARLTKLLQLVMIERCDQRPGTFGLQLRLGQGLETLKPLKKLKFLSTRDDFGLPLRAQELTWMELHWPELMDILYVQS</sequence>
<comment type="caution">
    <text evidence="1">The sequence shown here is derived from an EMBL/GenBank/DDBJ whole genome shotgun (WGS) entry which is preliminary data.</text>
</comment>
<keyword evidence="2" id="KW-1185">Reference proteome</keyword>
<evidence type="ECO:0000313" key="2">
    <source>
        <dbReference type="Proteomes" id="UP000738359"/>
    </source>
</evidence>
<dbReference type="AlphaFoldDB" id="A0A9P6ITT5"/>
<evidence type="ECO:0000313" key="1">
    <source>
        <dbReference type="EMBL" id="KAF9947458.1"/>
    </source>
</evidence>
<dbReference type="OrthoDB" id="2386345at2759"/>
<dbReference type="EMBL" id="JAAAHY010001666">
    <property type="protein sequence ID" value="KAF9947458.1"/>
    <property type="molecule type" value="Genomic_DNA"/>
</dbReference>
<protein>
    <recommendedName>
        <fullName evidence="3">FBD domain-containing protein</fullName>
    </recommendedName>
</protein>
<dbReference type="InterPro" id="IPR032675">
    <property type="entry name" value="LRR_dom_sf"/>
</dbReference>
<dbReference type="Gene3D" id="3.80.10.10">
    <property type="entry name" value="Ribonuclease Inhibitor"/>
    <property type="match status" value="1"/>
</dbReference>
<reference evidence="1" key="1">
    <citation type="journal article" date="2020" name="Fungal Divers.">
        <title>Resolving the Mortierellaceae phylogeny through synthesis of multi-gene phylogenetics and phylogenomics.</title>
        <authorList>
            <person name="Vandepol N."/>
            <person name="Liber J."/>
            <person name="Desiro A."/>
            <person name="Na H."/>
            <person name="Kennedy M."/>
            <person name="Barry K."/>
            <person name="Grigoriev I.V."/>
            <person name="Miller A.N."/>
            <person name="O'Donnell K."/>
            <person name="Stajich J.E."/>
            <person name="Bonito G."/>
        </authorList>
    </citation>
    <scope>NUCLEOTIDE SEQUENCE</scope>
    <source>
        <strain evidence="1">CK1249</strain>
    </source>
</reference>
<organism evidence="1 2">
    <name type="scientific">Mortierella alpina</name>
    <name type="common">Oleaginous fungus</name>
    <name type="synonym">Mortierella renispora</name>
    <dbReference type="NCBI Taxonomy" id="64518"/>
    <lineage>
        <taxon>Eukaryota</taxon>
        <taxon>Fungi</taxon>
        <taxon>Fungi incertae sedis</taxon>
        <taxon>Mucoromycota</taxon>
        <taxon>Mortierellomycotina</taxon>
        <taxon>Mortierellomycetes</taxon>
        <taxon>Mortierellales</taxon>
        <taxon>Mortierellaceae</taxon>
        <taxon>Mortierella</taxon>
    </lineage>
</organism>
<dbReference type="Proteomes" id="UP000738359">
    <property type="component" value="Unassembled WGS sequence"/>
</dbReference>
<name>A0A9P6ITT5_MORAP</name>
<evidence type="ECO:0008006" key="3">
    <source>
        <dbReference type="Google" id="ProtNLM"/>
    </source>
</evidence>
<proteinExistence type="predicted"/>
<accession>A0A9P6ITT5</accession>